<reference evidence="1" key="1">
    <citation type="submission" date="2016-09" db="EMBL/GenBank/DDBJ databases">
        <authorList>
            <person name="Capua I."/>
            <person name="De Benedictis P."/>
            <person name="Joannis T."/>
            <person name="Lombin L.H."/>
            <person name="Cattoli G."/>
        </authorList>
    </citation>
    <scope>NUCLEOTIDE SEQUENCE</scope>
    <source>
        <strain evidence="1">B9</strain>
    </source>
</reference>
<evidence type="ECO:0000313" key="1">
    <source>
        <dbReference type="EMBL" id="SCU86665.1"/>
    </source>
</evidence>
<proteinExistence type="predicted"/>
<organism evidence="1">
    <name type="scientific">Cupriavidus necator</name>
    <name type="common">Alcaligenes eutrophus</name>
    <name type="synonym">Ralstonia eutropha</name>
    <dbReference type="NCBI Taxonomy" id="106590"/>
    <lineage>
        <taxon>Bacteria</taxon>
        <taxon>Pseudomonadati</taxon>
        <taxon>Pseudomonadota</taxon>
        <taxon>Betaproteobacteria</taxon>
        <taxon>Burkholderiales</taxon>
        <taxon>Burkholderiaceae</taxon>
        <taxon>Cupriavidus</taxon>
    </lineage>
</organism>
<dbReference type="AlphaFoldDB" id="A0A1K0ILK1"/>
<name>A0A1K0ILK1_CUPNE</name>
<dbReference type="RefSeq" id="WP_340528102.1">
    <property type="nucleotide sequence ID" value="NZ_FMSH01000401.1"/>
</dbReference>
<dbReference type="SUPFAM" id="SSF52402">
    <property type="entry name" value="Adenine nucleotide alpha hydrolases-like"/>
    <property type="match status" value="1"/>
</dbReference>
<sequence length="78" mass="8249">MQTISLFPQGALDPIEDKADLAIRAILEAGHPLVLAYSGGKDSSMVAALATARRGALPCCGRKATGRRDHWGYPRGVT</sequence>
<accession>A0A1K0ILK1</accession>
<gene>
    <name evidence="1" type="ORF">CNECB9_460013</name>
</gene>
<protein>
    <submittedName>
        <fullName evidence="1">Uncharacterized protein</fullName>
    </submittedName>
</protein>
<dbReference type="EMBL" id="FMSH01000401">
    <property type="protein sequence ID" value="SCU86665.1"/>
    <property type="molecule type" value="Genomic_DNA"/>
</dbReference>